<dbReference type="GO" id="GO:0006508">
    <property type="term" value="P:proteolysis"/>
    <property type="evidence" value="ECO:0007669"/>
    <property type="project" value="InterPro"/>
</dbReference>
<dbReference type="KEGG" id="adin:H7849_15390"/>
<dbReference type="Gene3D" id="2.120.10.30">
    <property type="entry name" value="TolB, C-terminal domain"/>
    <property type="match status" value="2"/>
</dbReference>
<dbReference type="Proteomes" id="UP000515312">
    <property type="component" value="Chromosome"/>
</dbReference>
<accession>A0A7G8BDA6</accession>
<feature type="chain" id="PRO_5028976552" evidence="4">
    <location>
        <begin position="25"/>
        <end position="723"/>
    </location>
</feature>
<organism evidence="6 7">
    <name type="scientific">Alloacidobacterium dinghuense</name>
    <dbReference type="NCBI Taxonomy" id="2763107"/>
    <lineage>
        <taxon>Bacteria</taxon>
        <taxon>Pseudomonadati</taxon>
        <taxon>Acidobacteriota</taxon>
        <taxon>Terriglobia</taxon>
        <taxon>Terriglobales</taxon>
        <taxon>Acidobacteriaceae</taxon>
        <taxon>Alloacidobacterium</taxon>
    </lineage>
</organism>
<keyword evidence="4" id="KW-0732">Signal</keyword>
<evidence type="ECO:0000313" key="7">
    <source>
        <dbReference type="Proteomes" id="UP000515312"/>
    </source>
</evidence>
<dbReference type="Pfam" id="PF07676">
    <property type="entry name" value="PD40"/>
    <property type="match status" value="2"/>
</dbReference>
<feature type="region of interest" description="Disordered" evidence="3">
    <location>
        <begin position="158"/>
        <end position="182"/>
    </location>
</feature>
<dbReference type="InterPro" id="IPR029058">
    <property type="entry name" value="AB_hydrolase_fold"/>
</dbReference>
<sequence length="723" mass="80408">MRIAKSLLSAVCILFFAANTPLQAQTKRSITETDLYQFHWIGDTQIAPDGSRVVFVRVDVTPDHKGYATSLWLLDLNNAVEAPRRLTAGTHDGHPRWSPDSKTIAFARATEKDGKTGKPQIYLLNLAGGEAESVSDLPEGASAPLWSPDGKHLLLTSGTTPEEWKKHESKPDAAKTKEETPESDVRVITRAVYRMNGEGYLDFDHPDHFWMIDIASDGKSGKPKEITHGRLGDSDPVWSPDGSRIYFFRETSDEPYYEPPKSAIYSVPASGGDASLVAAIPFGAQDMVISPDGTEVAFRGATTVPVRSYSEPHLWTIALKPGAEARNVAPDYDYDIGDSIGGDNRAPRAAGNAHPVWLDDHTLLDVATKEGRANLVKIDLTNGKVSDFTSGNQTIQLFSLSADHAKAVGLVSTPLMIGDLFSITADGKENQLTHINDELFAQLNLAPPEEITYKSFDGKRIQAWVQKPCDFDPHKKYPLILNIHGGPHTAYGYVFDHEFLYMAAKGYVVLYPNPRGSTSYGQEFGNIIQYHYPGDDYKDLMAGVDELIRRGYIDDKKLGVTGGSGGGLLTDWTVTQTTRFVAAVSQRDISDWTSWWYTADFTLFQPTWFKGPPFETPEDFRARSPITNAKKIQTPMMFILGEADYRTPPTSGGEQLFRMLKYRHVNTVMVRFPGESHELSRSGVPAHRIERLDHITGWFGKYLMDKSEPEYDVVTPKEHELDR</sequence>
<dbReference type="Pfam" id="PF00326">
    <property type="entry name" value="Peptidase_S9"/>
    <property type="match status" value="1"/>
</dbReference>
<dbReference type="SUPFAM" id="SSF53474">
    <property type="entry name" value="alpha/beta-Hydrolases"/>
    <property type="match status" value="1"/>
</dbReference>
<dbReference type="InterPro" id="IPR011042">
    <property type="entry name" value="6-blade_b-propeller_TolB-like"/>
</dbReference>
<dbReference type="RefSeq" id="WP_186740467.1">
    <property type="nucleotide sequence ID" value="NZ_CP060394.1"/>
</dbReference>
<name>A0A7G8BDA6_9BACT</name>
<dbReference type="SUPFAM" id="SSF82171">
    <property type="entry name" value="DPP6 N-terminal domain-like"/>
    <property type="match status" value="1"/>
</dbReference>
<dbReference type="GO" id="GO:0004252">
    <property type="term" value="F:serine-type endopeptidase activity"/>
    <property type="evidence" value="ECO:0007669"/>
    <property type="project" value="TreeGrafter"/>
</dbReference>
<evidence type="ECO:0000259" key="5">
    <source>
        <dbReference type="Pfam" id="PF00326"/>
    </source>
</evidence>
<gene>
    <name evidence="6" type="ORF">H7849_15390</name>
</gene>
<keyword evidence="7" id="KW-1185">Reference proteome</keyword>
<evidence type="ECO:0000256" key="1">
    <source>
        <dbReference type="ARBA" id="ARBA00022801"/>
    </source>
</evidence>
<proteinExistence type="predicted"/>
<dbReference type="InterPro" id="IPR001375">
    <property type="entry name" value="Peptidase_S9_cat"/>
</dbReference>
<feature type="domain" description="Peptidase S9 prolyl oligopeptidase catalytic" evidence="5">
    <location>
        <begin position="495"/>
        <end position="703"/>
    </location>
</feature>
<dbReference type="EMBL" id="CP060394">
    <property type="protein sequence ID" value="QNI30526.1"/>
    <property type="molecule type" value="Genomic_DNA"/>
</dbReference>
<evidence type="ECO:0000256" key="3">
    <source>
        <dbReference type="SAM" id="MobiDB-lite"/>
    </source>
</evidence>
<feature type="compositionally biased region" description="Basic and acidic residues" evidence="3">
    <location>
        <begin position="162"/>
        <end position="182"/>
    </location>
</feature>
<reference evidence="6 7" key="1">
    <citation type="submission" date="2020-08" db="EMBL/GenBank/DDBJ databases">
        <title>Edaphobacter telluris sp. nov. and Acidobacterium dinghuensis sp. nov., two acidobacteria isolated from forest soil.</title>
        <authorList>
            <person name="Fu J."/>
            <person name="Qiu L."/>
        </authorList>
    </citation>
    <scope>NUCLEOTIDE SEQUENCE [LARGE SCALE GENOMIC DNA]</scope>
    <source>
        <strain evidence="6">4Y35</strain>
    </source>
</reference>
<dbReference type="AlphaFoldDB" id="A0A7G8BDA6"/>
<dbReference type="InterPro" id="IPR011659">
    <property type="entry name" value="WD40"/>
</dbReference>
<protein>
    <submittedName>
        <fullName evidence="6">S9 family peptidase</fullName>
    </submittedName>
</protein>
<evidence type="ECO:0000256" key="2">
    <source>
        <dbReference type="ARBA" id="ARBA00022825"/>
    </source>
</evidence>
<dbReference type="Gene3D" id="3.40.50.1820">
    <property type="entry name" value="alpha/beta hydrolase"/>
    <property type="match status" value="1"/>
</dbReference>
<evidence type="ECO:0000256" key="4">
    <source>
        <dbReference type="SAM" id="SignalP"/>
    </source>
</evidence>
<keyword evidence="2" id="KW-0720">Serine protease</keyword>
<dbReference type="PANTHER" id="PTHR42776:SF27">
    <property type="entry name" value="DIPEPTIDYL PEPTIDASE FAMILY MEMBER 6"/>
    <property type="match status" value="1"/>
</dbReference>
<keyword evidence="2" id="KW-0645">Protease</keyword>
<feature type="signal peptide" evidence="4">
    <location>
        <begin position="1"/>
        <end position="24"/>
    </location>
</feature>
<keyword evidence="1" id="KW-0378">Hydrolase</keyword>
<evidence type="ECO:0000313" key="6">
    <source>
        <dbReference type="EMBL" id="QNI30526.1"/>
    </source>
</evidence>
<dbReference type="PANTHER" id="PTHR42776">
    <property type="entry name" value="SERINE PEPTIDASE S9 FAMILY MEMBER"/>
    <property type="match status" value="1"/>
</dbReference>